<dbReference type="RefSeq" id="WP_100918932.1">
    <property type="nucleotide sequence ID" value="NZ_CP020370.1"/>
</dbReference>
<gene>
    <name evidence="2" type="ORF">THSYN_09455</name>
</gene>
<evidence type="ECO:0000259" key="1">
    <source>
        <dbReference type="Pfam" id="PF03781"/>
    </source>
</evidence>
<dbReference type="GO" id="GO:0120147">
    <property type="term" value="F:formylglycine-generating oxidase activity"/>
    <property type="evidence" value="ECO:0007669"/>
    <property type="project" value="TreeGrafter"/>
</dbReference>
<dbReference type="KEGG" id="tsy:THSYN_09455"/>
<dbReference type="InterPro" id="IPR051043">
    <property type="entry name" value="Sulfatase_Mod_Factor_Kinase"/>
</dbReference>
<evidence type="ECO:0000313" key="2">
    <source>
        <dbReference type="EMBL" id="AUB81155.1"/>
    </source>
</evidence>
<dbReference type="Pfam" id="PF03781">
    <property type="entry name" value="FGE-sulfatase"/>
    <property type="match status" value="1"/>
</dbReference>
<dbReference type="OrthoDB" id="9768004at2"/>
<evidence type="ECO:0000313" key="3">
    <source>
        <dbReference type="Proteomes" id="UP000232638"/>
    </source>
</evidence>
<dbReference type="InterPro" id="IPR016187">
    <property type="entry name" value="CTDL_fold"/>
</dbReference>
<proteinExistence type="predicted"/>
<dbReference type="Proteomes" id="UP000232638">
    <property type="component" value="Chromosome"/>
</dbReference>
<reference evidence="2 3" key="1">
    <citation type="submission" date="2017-03" db="EMBL/GenBank/DDBJ databases">
        <title>Complete genome sequence of Candidatus 'Thiodictyon syntrophicum' sp. nov. strain Cad16T, a photolithoautotroph purple sulfur bacterium isolated from an alpine meromictic lake.</title>
        <authorList>
            <person name="Luedin S.M."/>
            <person name="Pothier J.F."/>
            <person name="Danza F."/>
            <person name="Storelli N."/>
            <person name="Wittwer M."/>
            <person name="Tonolla M."/>
        </authorList>
    </citation>
    <scope>NUCLEOTIDE SEQUENCE [LARGE SCALE GENOMIC DNA]</scope>
    <source>
        <strain evidence="2 3">Cad16T</strain>
    </source>
</reference>
<dbReference type="InterPro" id="IPR005532">
    <property type="entry name" value="SUMF_dom"/>
</dbReference>
<dbReference type="EMBL" id="CP020370">
    <property type="protein sequence ID" value="AUB81155.1"/>
    <property type="molecule type" value="Genomic_DNA"/>
</dbReference>
<feature type="domain" description="Sulfatase-modifying factor enzyme-like" evidence="1">
    <location>
        <begin position="42"/>
        <end position="265"/>
    </location>
</feature>
<dbReference type="SUPFAM" id="SSF56436">
    <property type="entry name" value="C-type lectin-like"/>
    <property type="match status" value="1"/>
</dbReference>
<dbReference type="InterPro" id="IPR042095">
    <property type="entry name" value="SUMF_sf"/>
</dbReference>
<dbReference type="PANTHER" id="PTHR23150">
    <property type="entry name" value="SULFATASE MODIFYING FACTOR 1, 2"/>
    <property type="match status" value="1"/>
</dbReference>
<organism evidence="2 3">
    <name type="scientific">Candidatus Thiodictyon syntrophicum</name>
    <dbReference type="NCBI Taxonomy" id="1166950"/>
    <lineage>
        <taxon>Bacteria</taxon>
        <taxon>Pseudomonadati</taxon>
        <taxon>Pseudomonadota</taxon>
        <taxon>Gammaproteobacteria</taxon>
        <taxon>Chromatiales</taxon>
        <taxon>Chromatiaceae</taxon>
        <taxon>Thiodictyon</taxon>
    </lineage>
</organism>
<keyword evidence="3" id="KW-1185">Reference proteome</keyword>
<protein>
    <recommendedName>
        <fullName evidence="1">Sulfatase-modifying factor enzyme-like domain-containing protein</fullName>
    </recommendedName>
</protein>
<dbReference type="AlphaFoldDB" id="A0A2K8U6H7"/>
<sequence>MNAYVRQLPPCFPEPWASGWGQDRRGLWQSFSVKGVVQVLRWIPPGDFMMGSPADEPERLTYGDETRHRVVLTQGYWLADTACTQALWQAVLGEDPSRFKGAERPVERVSWTDVVERFLPALNALVPGLEASLPTEAQWELACRAGTDTPFSFGSTITTDLVNYDGNYPYGDGAKGEYRAQTVEVKALPASAWGLYQMHGNVWDWCADWLGDYPADAVVDPLGPPEGRKRVLRGGSWLYHAGNCRSALRLGRGPASRHGSIGLRLSRGSSLRPAGGVGVAGVVAGGRAPATAPDAPAPGRPAVA</sequence>
<dbReference type="Gene3D" id="3.90.1580.10">
    <property type="entry name" value="paralog of FGE (formylglycine-generating enzyme)"/>
    <property type="match status" value="1"/>
</dbReference>
<dbReference type="PANTHER" id="PTHR23150:SF19">
    <property type="entry name" value="FORMYLGLYCINE-GENERATING ENZYME"/>
    <property type="match status" value="1"/>
</dbReference>
<name>A0A2K8U6H7_9GAMM</name>
<accession>A0A2K8U6H7</accession>